<dbReference type="Gene3D" id="3.40.50.10380">
    <property type="entry name" value="Malic enzyme, N-terminal domain"/>
    <property type="match status" value="1"/>
</dbReference>
<dbReference type="OrthoDB" id="5365701at2759"/>
<keyword evidence="4" id="KW-1185">Reference proteome</keyword>
<comment type="cofactor">
    <cofactor evidence="1">
        <name>Mg(2+)</name>
        <dbReference type="ChEBI" id="CHEBI:18420"/>
    </cofactor>
</comment>
<dbReference type="GO" id="GO:0004473">
    <property type="term" value="F:malate dehydrogenase (decarboxylating) (NADP+) activity"/>
    <property type="evidence" value="ECO:0007669"/>
    <property type="project" value="TreeGrafter"/>
</dbReference>
<accession>A0A2U1LGX6</accession>
<organism evidence="3 4">
    <name type="scientific">Artemisia annua</name>
    <name type="common">Sweet wormwood</name>
    <dbReference type="NCBI Taxonomy" id="35608"/>
    <lineage>
        <taxon>Eukaryota</taxon>
        <taxon>Viridiplantae</taxon>
        <taxon>Streptophyta</taxon>
        <taxon>Embryophyta</taxon>
        <taxon>Tracheophyta</taxon>
        <taxon>Spermatophyta</taxon>
        <taxon>Magnoliopsida</taxon>
        <taxon>eudicotyledons</taxon>
        <taxon>Gunneridae</taxon>
        <taxon>Pentapetalae</taxon>
        <taxon>asterids</taxon>
        <taxon>campanulids</taxon>
        <taxon>Asterales</taxon>
        <taxon>Asteraceae</taxon>
        <taxon>Asteroideae</taxon>
        <taxon>Anthemideae</taxon>
        <taxon>Artemisiinae</taxon>
        <taxon>Artemisia</taxon>
    </lineage>
</organism>
<gene>
    <name evidence="3" type="ORF">CTI12_AA490520</name>
</gene>
<dbReference type="PANTHER" id="PTHR23406:SF76">
    <property type="entry name" value="NADP-DEPENDENT MALIC ENZYME 4, CHLOROPLASTIC"/>
    <property type="match status" value="1"/>
</dbReference>
<dbReference type="AlphaFoldDB" id="A0A2U1LGX6"/>
<dbReference type="InterPro" id="IPR046346">
    <property type="entry name" value="Aminoacid_DH-like_N_sf"/>
</dbReference>
<dbReference type="GO" id="GO:0006108">
    <property type="term" value="P:malate metabolic process"/>
    <property type="evidence" value="ECO:0007669"/>
    <property type="project" value="TreeGrafter"/>
</dbReference>
<dbReference type="InterPro" id="IPR012301">
    <property type="entry name" value="Malic_N_dom"/>
</dbReference>
<dbReference type="PRINTS" id="PR00072">
    <property type="entry name" value="MALOXRDTASE"/>
</dbReference>
<dbReference type="InterPro" id="IPR001891">
    <property type="entry name" value="Malic_OxRdtase"/>
</dbReference>
<protein>
    <submittedName>
        <fullName evidence="3">NADP-dependent malic enzyme</fullName>
    </submittedName>
</protein>
<feature type="domain" description="Malic enzyme N-terminal" evidence="2">
    <location>
        <begin position="1"/>
        <end position="58"/>
    </location>
</feature>
<dbReference type="InterPro" id="IPR037062">
    <property type="entry name" value="Malic_N_dom_sf"/>
</dbReference>
<dbReference type="Proteomes" id="UP000245207">
    <property type="component" value="Unassembled WGS sequence"/>
</dbReference>
<dbReference type="GO" id="GO:0009507">
    <property type="term" value="C:chloroplast"/>
    <property type="evidence" value="ECO:0007669"/>
    <property type="project" value="TreeGrafter"/>
</dbReference>
<dbReference type="STRING" id="35608.A0A2U1LGX6"/>
<dbReference type="EMBL" id="PKPP01009448">
    <property type="protein sequence ID" value="PWA48233.1"/>
    <property type="molecule type" value="Genomic_DNA"/>
</dbReference>
<evidence type="ECO:0000313" key="4">
    <source>
        <dbReference type="Proteomes" id="UP000245207"/>
    </source>
</evidence>
<name>A0A2U1LGX6_ARTAN</name>
<sequence>MLNDEFYIGLRQRRASGQEYAEILSEFMSAVKQNYGEKVLIQFEDFANNNAFDLLEKYSTTHLVSNDDI</sequence>
<evidence type="ECO:0000313" key="3">
    <source>
        <dbReference type="EMBL" id="PWA48233.1"/>
    </source>
</evidence>
<dbReference type="SUPFAM" id="SSF53223">
    <property type="entry name" value="Aminoacid dehydrogenase-like, N-terminal domain"/>
    <property type="match status" value="1"/>
</dbReference>
<reference evidence="3 4" key="1">
    <citation type="journal article" date="2018" name="Mol. Plant">
        <title>The genome of Artemisia annua provides insight into the evolution of Asteraceae family and artemisinin biosynthesis.</title>
        <authorList>
            <person name="Shen Q."/>
            <person name="Zhang L."/>
            <person name="Liao Z."/>
            <person name="Wang S."/>
            <person name="Yan T."/>
            <person name="Shi P."/>
            <person name="Liu M."/>
            <person name="Fu X."/>
            <person name="Pan Q."/>
            <person name="Wang Y."/>
            <person name="Lv Z."/>
            <person name="Lu X."/>
            <person name="Zhang F."/>
            <person name="Jiang W."/>
            <person name="Ma Y."/>
            <person name="Chen M."/>
            <person name="Hao X."/>
            <person name="Li L."/>
            <person name="Tang Y."/>
            <person name="Lv G."/>
            <person name="Zhou Y."/>
            <person name="Sun X."/>
            <person name="Brodelius P.E."/>
            <person name="Rose J.K.C."/>
            <person name="Tang K."/>
        </authorList>
    </citation>
    <scope>NUCLEOTIDE SEQUENCE [LARGE SCALE GENOMIC DNA]</scope>
    <source>
        <strain evidence="4">cv. Huhao1</strain>
        <tissue evidence="3">Leaf</tissue>
    </source>
</reference>
<proteinExistence type="predicted"/>
<dbReference type="PANTHER" id="PTHR23406">
    <property type="entry name" value="MALIC ENZYME-RELATED"/>
    <property type="match status" value="1"/>
</dbReference>
<evidence type="ECO:0000256" key="1">
    <source>
        <dbReference type="ARBA" id="ARBA00001946"/>
    </source>
</evidence>
<dbReference type="Pfam" id="PF00390">
    <property type="entry name" value="malic"/>
    <property type="match status" value="1"/>
</dbReference>
<comment type="caution">
    <text evidence="3">The sequence shown here is derived from an EMBL/GenBank/DDBJ whole genome shotgun (WGS) entry which is preliminary data.</text>
</comment>
<evidence type="ECO:0000259" key="2">
    <source>
        <dbReference type="Pfam" id="PF00390"/>
    </source>
</evidence>